<dbReference type="AlphaFoldDB" id="A0AA48GTQ7"/>
<dbReference type="InterPro" id="IPR027631">
    <property type="entry name" value="Mono_FeFe_hydrog"/>
</dbReference>
<keyword evidence="1" id="KW-0813">Transport</keyword>
<keyword evidence="4" id="KW-0249">Electron transport</keyword>
<dbReference type="InterPro" id="IPR009016">
    <property type="entry name" value="Fe_hydrogenase"/>
</dbReference>
<dbReference type="SUPFAM" id="SSF54862">
    <property type="entry name" value="4Fe-4S ferredoxins"/>
    <property type="match status" value="1"/>
</dbReference>
<feature type="domain" description="4Fe-4S ferredoxin-type" evidence="7">
    <location>
        <begin position="112"/>
        <end position="140"/>
    </location>
</feature>
<dbReference type="SUPFAM" id="SSF53920">
    <property type="entry name" value="Fe-only hydrogenase"/>
    <property type="match status" value="1"/>
</dbReference>
<dbReference type="KEGG" id="msea:METESE_09770"/>
<dbReference type="NCBIfam" id="TIGR04105">
    <property type="entry name" value="FeFe_hydrog_B1"/>
    <property type="match status" value="1"/>
</dbReference>
<dbReference type="GO" id="GO:0046872">
    <property type="term" value="F:metal ion binding"/>
    <property type="evidence" value="ECO:0007669"/>
    <property type="project" value="UniProtKB-KW"/>
</dbReference>
<dbReference type="Pfam" id="PF02906">
    <property type="entry name" value="Fe_hyd_lg_C"/>
    <property type="match status" value="1"/>
</dbReference>
<dbReference type="PROSITE" id="PS00198">
    <property type="entry name" value="4FE4S_FER_1"/>
    <property type="match status" value="1"/>
</dbReference>
<dbReference type="EMBL" id="AP027081">
    <property type="protein sequence ID" value="BDU76019.1"/>
    <property type="molecule type" value="Genomic_DNA"/>
</dbReference>
<feature type="domain" description="4Fe-4S ferredoxin-type" evidence="7">
    <location>
        <begin position="188"/>
        <end position="217"/>
    </location>
</feature>
<evidence type="ECO:0000256" key="6">
    <source>
        <dbReference type="ARBA" id="ARBA00023014"/>
    </source>
</evidence>
<dbReference type="PANTHER" id="PTHR42859:SF10">
    <property type="entry name" value="DIMETHYLSULFOXIDE REDUCTASE CHAIN B"/>
    <property type="match status" value="1"/>
</dbReference>
<evidence type="ECO:0000256" key="4">
    <source>
        <dbReference type="ARBA" id="ARBA00022982"/>
    </source>
</evidence>
<dbReference type="Pfam" id="PF25160">
    <property type="entry name" value="LdpA_Fe-S-bd"/>
    <property type="match status" value="1"/>
</dbReference>
<dbReference type="PROSITE" id="PS51379">
    <property type="entry name" value="4FE4S_FER_2"/>
    <property type="match status" value="3"/>
</dbReference>
<keyword evidence="3" id="KW-0479">Metal-binding</keyword>
<evidence type="ECO:0000259" key="7">
    <source>
        <dbReference type="PROSITE" id="PS51379"/>
    </source>
</evidence>
<reference evidence="8" key="1">
    <citation type="journal article" date="2023" name="Int. J. Syst. Evol. Microbiol.">
        <title>Mesoterricola silvestris gen. nov., sp. nov., Mesoterricola sediminis sp. nov., Geothrix oryzae sp. nov., Geothrix edaphica sp. nov., Geothrix rubra sp. nov., and Geothrix limicola sp. nov., six novel members of Acidobacteriota isolated from soils.</title>
        <authorList>
            <person name="Itoh H."/>
            <person name="Sugisawa Y."/>
            <person name="Mise K."/>
            <person name="Xu Z."/>
            <person name="Kuniyasu M."/>
            <person name="Ushijima N."/>
            <person name="Kawano K."/>
            <person name="Kobayashi E."/>
            <person name="Shiratori Y."/>
            <person name="Masuda Y."/>
            <person name="Senoo K."/>
        </authorList>
    </citation>
    <scope>NUCLEOTIDE SEQUENCE</scope>
    <source>
        <strain evidence="8">W786</strain>
    </source>
</reference>
<dbReference type="InterPro" id="IPR017896">
    <property type="entry name" value="4Fe4S_Fe-S-bd"/>
</dbReference>
<evidence type="ECO:0000256" key="5">
    <source>
        <dbReference type="ARBA" id="ARBA00023004"/>
    </source>
</evidence>
<sequence length="471" mass="49458">MPNETQTSRLRRELMVHLARGIQEGTLAERVDRLPLELRPRHPRPDPLRCCVHSERAILRYRIMALLGFGAEDETDELKPLAAYAREALARRRRDDRLLTVIDEACSACERGRHTVTDACRGCAARPCTLACPKHAIRLEYGRAVIDPAACVNCGKCRDLCAFQAIHKLSAPCERACPAGAIARGEDGKQVIDRARCVACGQCLAKCPFGAVAEVSELVDVAGALARGEALVALLAPALATQFDVSLPHLAGALREAGFQGVVEVAAGADAVARQEAAELVERLEAGEPVLTTSCCPAFTGLVRAKFPALAPRISATPTPLAVAAGLAEARFPGARRVFISPCVAKRREVLEGDGAHHVLTVEELGSLFLARGLEIAACAPVDPDLQASPAGRGFAAAGGVRAAVLAHLAGEAPASEALAGLGPDTQKALRAYASGKGPARFLEGMGCEGGCVSGPCTLADPRLAKRRLGP</sequence>
<keyword evidence="9" id="KW-1185">Reference proteome</keyword>
<evidence type="ECO:0000256" key="1">
    <source>
        <dbReference type="ARBA" id="ARBA00022448"/>
    </source>
</evidence>
<dbReference type="InterPro" id="IPR050294">
    <property type="entry name" value="RnfB_subfamily"/>
</dbReference>
<keyword evidence="5" id="KW-0408">Iron</keyword>
<dbReference type="InterPro" id="IPR004108">
    <property type="entry name" value="Fe_hydrogenase_lsu_C"/>
</dbReference>
<protein>
    <submittedName>
        <fullName evidence="8">Hydrogenase</fullName>
    </submittedName>
</protein>
<dbReference type="CDD" id="cd10549">
    <property type="entry name" value="MtMvhB_like"/>
    <property type="match status" value="1"/>
</dbReference>
<dbReference type="Gene3D" id="3.40.950.10">
    <property type="entry name" value="Fe-only Hydrogenase (Larger Subunit), Chain L, domain 3"/>
    <property type="match status" value="1"/>
</dbReference>
<evidence type="ECO:0000313" key="9">
    <source>
        <dbReference type="Proteomes" id="UP001228113"/>
    </source>
</evidence>
<dbReference type="Proteomes" id="UP001228113">
    <property type="component" value="Chromosome"/>
</dbReference>
<accession>A0AA48GTQ7</accession>
<evidence type="ECO:0000256" key="3">
    <source>
        <dbReference type="ARBA" id="ARBA00022723"/>
    </source>
</evidence>
<feature type="domain" description="4Fe-4S ferredoxin-type" evidence="7">
    <location>
        <begin position="142"/>
        <end position="172"/>
    </location>
</feature>
<keyword evidence="2" id="KW-0004">4Fe-4S</keyword>
<keyword evidence="6" id="KW-0411">Iron-sulfur</keyword>
<dbReference type="GO" id="GO:0051539">
    <property type="term" value="F:4 iron, 4 sulfur cluster binding"/>
    <property type="evidence" value="ECO:0007669"/>
    <property type="project" value="UniProtKB-KW"/>
</dbReference>
<dbReference type="RefSeq" id="WP_316411198.1">
    <property type="nucleotide sequence ID" value="NZ_AP027081.1"/>
</dbReference>
<dbReference type="Gene3D" id="3.30.70.20">
    <property type="match status" value="2"/>
</dbReference>
<evidence type="ECO:0000313" key="8">
    <source>
        <dbReference type="EMBL" id="BDU76019.1"/>
    </source>
</evidence>
<dbReference type="InterPro" id="IPR017900">
    <property type="entry name" value="4Fe4S_Fe_S_CS"/>
</dbReference>
<dbReference type="InterPro" id="IPR057431">
    <property type="entry name" value="LdpA_Fe-S-bd"/>
</dbReference>
<gene>
    <name evidence="8" type="ORF">METESE_09770</name>
</gene>
<evidence type="ECO:0000256" key="2">
    <source>
        <dbReference type="ARBA" id="ARBA00022485"/>
    </source>
</evidence>
<proteinExistence type="predicted"/>
<organism evidence="8 9">
    <name type="scientific">Mesoterricola sediminis</name>
    <dbReference type="NCBI Taxonomy" id="2927980"/>
    <lineage>
        <taxon>Bacteria</taxon>
        <taxon>Pseudomonadati</taxon>
        <taxon>Acidobacteriota</taxon>
        <taxon>Holophagae</taxon>
        <taxon>Holophagales</taxon>
        <taxon>Holophagaceae</taxon>
        <taxon>Mesoterricola</taxon>
    </lineage>
</organism>
<name>A0AA48GTQ7_9BACT</name>
<dbReference type="PANTHER" id="PTHR42859">
    <property type="entry name" value="OXIDOREDUCTASE"/>
    <property type="match status" value="1"/>
</dbReference>